<accession>A0ABQ8FQP6</accession>
<dbReference type="Proteomes" id="UP000774617">
    <property type="component" value="Unassembled WGS sequence"/>
</dbReference>
<gene>
    <name evidence="1" type="ORF">B0J12DRAFT_531029</name>
</gene>
<name>A0ABQ8FQP6_9PEZI</name>
<dbReference type="EMBL" id="JAGTJR010000084">
    <property type="protein sequence ID" value="KAH7012789.1"/>
    <property type="molecule type" value="Genomic_DNA"/>
</dbReference>
<sequence length="105" mass="11862">RGGFIYDGSFRVDVGNRNSHPRASLSQLASLLRPKRTKSINRKQARDQVGHWYFAQLKHYGLPTTKDKNAAKVRLLNALNTKALKVPKDVKGLEAEMKKEFKAAN</sequence>
<evidence type="ECO:0000313" key="2">
    <source>
        <dbReference type="Proteomes" id="UP000774617"/>
    </source>
</evidence>
<organism evidence="1 2">
    <name type="scientific">Macrophomina phaseolina</name>
    <dbReference type="NCBI Taxonomy" id="35725"/>
    <lineage>
        <taxon>Eukaryota</taxon>
        <taxon>Fungi</taxon>
        <taxon>Dikarya</taxon>
        <taxon>Ascomycota</taxon>
        <taxon>Pezizomycotina</taxon>
        <taxon>Dothideomycetes</taxon>
        <taxon>Dothideomycetes incertae sedis</taxon>
        <taxon>Botryosphaeriales</taxon>
        <taxon>Botryosphaeriaceae</taxon>
        <taxon>Macrophomina</taxon>
    </lineage>
</organism>
<evidence type="ECO:0000313" key="1">
    <source>
        <dbReference type="EMBL" id="KAH7012789.1"/>
    </source>
</evidence>
<keyword evidence="2" id="KW-1185">Reference proteome</keyword>
<proteinExistence type="predicted"/>
<protein>
    <submittedName>
        <fullName evidence="1">Uncharacterized protein</fullName>
    </submittedName>
</protein>
<feature type="non-terminal residue" evidence="1">
    <location>
        <position position="105"/>
    </location>
</feature>
<reference evidence="1 2" key="1">
    <citation type="journal article" date="2021" name="Nat. Commun.">
        <title>Genetic determinants of endophytism in the Arabidopsis root mycobiome.</title>
        <authorList>
            <person name="Mesny F."/>
            <person name="Miyauchi S."/>
            <person name="Thiergart T."/>
            <person name="Pickel B."/>
            <person name="Atanasova L."/>
            <person name="Karlsson M."/>
            <person name="Huettel B."/>
            <person name="Barry K.W."/>
            <person name="Haridas S."/>
            <person name="Chen C."/>
            <person name="Bauer D."/>
            <person name="Andreopoulos W."/>
            <person name="Pangilinan J."/>
            <person name="LaButti K."/>
            <person name="Riley R."/>
            <person name="Lipzen A."/>
            <person name="Clum A."/>
            <person name="Drula E."/>
            <person name="Henrissat B."/>
            <person name="Kohler A."/>
            <person name="Grigoriev I.V."/>
            <person name="Martin F.M."/>
            <person name="Hacquard S."/>
        </authorList>
    </citation>
    <scope>NUCLEOTIDE SEQUENCE [LARGE SCALE GENOMIC DNA]</scope>
    <source>
        <strain evidence="1 2">MPI-SDFR-AT-0080</strain>
    </source>
</reference>
<comment type="caution">
    <text evidence="1">The sequence shown here is derived from an EMBL/GenBank/DDBJ whole genome shotgun (WGS) entry which is preliminary data.</text>
</comment>
<feature type="non-terminal residue" evidence="1">
    <location>
        <position position="1"/>
    </location>
</feature>